<dbReference type="STRING" id="2162.BRM9_1687"/>
<sequence length="193" mass="21630">MITEIFGENCLRAKVFDLLLSHPHIDYTKSEIAQCANVSRGSLNKFIDQLLNYGIIIPTREIGNGQLYKINLDSPITQALNSFQNQLADIEMEKEMREYQKTDPEVVPIKPFEKIAENKLDPITDDFLKSMKFNTLNLALYTKIMNTIKDFSFKTENKGIAGFETGSTGIAGFETEITASTNLGVASFCEIGD</sequence>
<evidence type="ECO:0000313" key="1">
    <source>
        <dbReference type="EMBL" id="AIS32498.1"/>
    </source>
</evidence>
<gene>
    <name evidence="1" type="ORF">BRM9_1687</name>
</gene>
<dbReference type="AlphaFoldDB" id="A0A089ZII6"/>
<dbReference type="GeneID" id="25399532"/>
<dbReference type="RefSeq" id="WP_052400018.1">
    <property type="nucleotide sequence ID" value="NZ_CP006933.1"/>
</dbReference>
<protein>
    <submittedName>
        <fullName evidence="1">Uncharacterized protein</fullName>
    </submittedName>
</protein>
<dbReference type="Proteomes" id="UP000029661">
    <property type="component" value="Chromosome"/>
</dbReference>
<dbReference type="InterPro" id="IPR011991">
    <property type="entry name" value="ArsR-like_HTH"/>
</dbReference>
<name>A0A089ZII6_METFO</name>
<accession>A0A089ZII6</accession>
<dbReference type="CDD" id="cd00090">
    <property type="entry name" value="HTH_ARSR"/>
    <property type="match status" value="1"/>
</dbReference>
<dbReference type="OrthoDB" id="71582at2157"/>
<dbReference type="KEGG" id="mfc:BRM9_1687"/>
<dbReference type="EMBL" id="CP006933">
    <property type="protein sequence ID" value="AIS32498.1"/>
    <property type="molecule type" value="Genomic_DNA"/>
</dbReference>
<organism evidence="1 2">
    <name type="scientific">Methanobacterium formicicum</name>
    <dbReference type="NCBI Taxonomy" id="2162"/>
    <lineage>
        <taxon>Archaea</taxon>
        <taxon>Methanobacteriati</taxon>
        <taxon>Methanobacteriota</taxon>
        <taxon>Methanomada group</taxon>
        <taxon>Methanobacteria</taxon>
        <taxon>Methanobacteriales</taxon>
        <taxon>Methanobacteriaceae</taxon>
        <taxon>Methanobacterium</taxon>
    </lineage>
</organism>
<dbReference type="SUPFAM" id="SSF46785">
    <property type="entry name" value="Winged helix' DNA-binding domain"/>
    <property type="match status" value="1"/>
</dbReference>
<evidence type="ECO:0000313" key="2">
    <source>
        <dbReference type="Proteomes" id="UP000029661"/>
    </source>
</evidence>
<dbReference type="InterPro" id="IPR036390">
    <property type="entry name" value="WH_DNA-bd_sf"/>
</dbReference>
<proteinExistence type="predicted"/>
<reference evidence="1 2" key="1">
    <citation type="submission" date="2013-12" db="EMBL/GenBank/DDBJ databases">
        <title>The complete genome sequence of Methanobacterium sp. BRM9.</title>
        <authorList>
            <consortium name="Pastoral Greenhouse Gas Research Consortium"/>
            <person name="Kelly W.J."/>
            <person name="Leahy S.C."/>
            <person name="Perry R."/>
            <person name="Li D."/>
            <person name="Altermann E."/>
            <person name="Lambie S.C."/>
            <person name="Attwood G.T."/>
        </authorList>
    </citation>
    <scope>NUCLEOTIDE SEQUENCE [LARGE SCALE GENOMIC DNA]</scope>
    <source>
        <strain evidence="1 2">BRM9</strain>
    </source>
</reference>